<dbReference type="PANTHER" id="PTHR13479">
    <property type="entry name" value="30S RIBOSOMAL PROTEIN S18"/>
    <property type="match status" value="1"/>
</dbReference>
<protein>
    <submittedName>
        <fullName evidence="5">Ribosomal protein S18</fullName>
    </submittedName>
</protein>
<evidence type="ECO:0000256" key="3">
    <source>
        <dbReference type="ARBA" id="ARBA00023274"/>
    </source>
</evidence>
<evidence type="ECO:0000313" key="6">
    <source>
        <dbReference type="Proteomes" id="UP000033616"/>
    </source>
</evidence>
<dbReference type="AlphaFoldDB" id="A0A0F3MLB1"/>
<dbReference type="STRING" id="1359168.OCHUTO_0859"/>
<proteinExistence type="inferred from homology"/>
<gene>
    <name evidence="5" type="primary">rpsR</name>
    <name evidence="5" type="ORF">OCHUTO_0859</name>
</gene>
<keyword evidence="2 4" id="KW-0689">Ribosomal protein</keyword>
<accession>A0A0F3MLB1</accession>
<dbReference type="Pfam" id="PF01084">
    <property type="entry name" value="Ribosomal_S18"/>
    <property type="match status" value="1"/>
</dbReference>
<comment type="similarity">
    <text evidence="1 4">Belongs to the bacterial ribosomal protein bS18 family.</text>
</comment>
<keyword evidence="3 4" id="KW-0687">Ribonucleoprotein</keyword>
<evidence type="ECO:0000313" key="5">
    <source>
        <dbReference type="EMBL" id="KJV55384.1"/>
    </source>
</evidence>
<name>A0A0F3MLB1_9RICK</name>
<dbReference type="InterPro" id="IPR036870">
    <property type="entry name" value="Ribosomal_bS18_sf"/>
</dbReference>
<evidence type="ECO:0000256" key="2">
    <source>
        <dbReference type="ARBA" id="ARBA00022980"/>
    </source>
</evidence>
<keyword evidence="6" id="KW-1185">Reference proteome</keyword>
<organism evidence="5 6">
    <name type="scientific">Orientia chuto str. Dubai</name>
    <dbReference type="NCBI Taxonomy" id="1359168"/>
    <lineage>
        <taxon>Bacteria</taxon>
        <taxon>Pseudomonadati</taxon>
        <taxon>Pseudomonadota</taxon>
        <taxon>Alphaproteobacteria</taxon>
        <taxon>Rickettsiales</taxon>
        <taxon>Rickettsiaceae</taxon>
        <taxon>Rickettsieae</taxon>
        <taxon>Orientia</taxon>
    </lineage>
</organism>
<sequence>MIENIDIPKTSTLKNKTLTRTANRTSKEVFFRRRKGCPLSAPNGVAPIITYKDPELLSKFISECGRILPGRVTNVCRAKQRELTKAIKIARELSLLPQ</sequence>
<dbReference type="InterPro" id="IPR001648">
    <property type="entry name" value="Ribosomal_bS18"/>
</dbReference>
<dbReference type="PRINTS" id="PR00974">
    <property type="entry name" value="RIBOSOMALS18"/>
</dbReference>
<comment type="caution">
    <text evidence="5">The sequence shown here is derived from an EMBL/GenBank/DDBJ whole genome shotgun (WGS) entry which is preliminary data.</text>
</comment>
<dbReference type="PANTHER" id="PTHR13479:SF40">
    <property type="entry name" value="SMALL RIBOSOMAL SUBUNIT PROTEIN BS18M"/>
    <property type="match status" value="1"/>
</dbReference>
<dbReference type="RefSeq" id="WP_045797467.1">
    <property type="nucleotide sequence ID" value="NZ_LANP01000023.1"/>
</dbReference>
<dbReference type="SUPFAM" id="SSF46911">
    <property type="entry name" value="Ribosomal protein S18"/>
    <property type="match status" value="1"/>
</dbReference>
<dbReference type="GO" id="GO:0006412">
    <property type="term" value="P:translation"/>
    <property type="evidence" value="ECO:0007669"/>
    <property type="project" value="InterPro"/>
</dbReference>
<dbReference type="Proteomes" id="UP000033616">
    <property type="component" value="Unassembled WGS sequence"/>
</dbReference>
<dbReference type="GO" id="GO:0022627">
    <property type="term" value="C:cytosolic small ribosomal subunit"/>
    <property type="evidence" value="ECO:0007669"/>
    <property type="project" value="TreeGrafter"/>
</dbReference>
<dbReference type="GO" id="GO:0070181">
    <property type="term" value="F:small ribosomal subunit rRNA binding"/>
    <property type="evidence" value="ECO:0007669"/>
    <property type="project" value="TreeGrafter"/>
</dbReference>
<reference evidence="5 6" key="1">
    <citation type="submission" date="2015-02" db="EMBL/GenBank/DDBJ databases">
        <title>Genome Sequencing of Rickettsiales.</title>
        <authorList>
            <person name="Daugherty S.C."/>
            <person name="Su Q."/>
            <person name="Abolude K."/>
            <person name="Beier-Sexton M."/>
            <person name="Carlyon J.A."/>
            <person name="Carter R."/>
            <person name="Day N.P."/>
            <person name="Dumler S.J."/>
            <person name="Dyachenko V."/>
            <person name="Godinez A."/>
            <person name="Kurtti T.J."/>
            <person name="Lichay M."/>
            <person name="Mullins K.E."/>
            <person name="Ott S."/>
            <person name="Pappas-Brown V."/>
            <person name="Paris D.H."/>
            <person name="Patel P."/>
            <person name="Richards A.L."/>
            <person name="Sadzewicz L."/>
            <person name="Sears K."/>
            <person name="Seidman D."/>
            <person name="Sengamalay N."/>
            <person name="Stenos J."/>
            <person name="Tallon L.J."/>
            <person name="Vincent G."/>
            <person name="Fraser C.M."/>
            <person name="Munderloh U."/>
            <person name="Dunning-Hotopp J.C."/>
        </authorList>
    </citation>
    <scope>NUCLEOTIDE SEQUENCE [LARGE SCALE GENOMIC DNA]</scope>
    <source>
        <strain evidence="5 6">Fuller</strain>
    </source>
</reference>
<dbReference type="GO" id="GO:0003735">
    <property type="term" value="F:structural constituent of ribosome"/>
    <property type="evidence" value="ECO:0007669"/>
    <property type="project" value="InterPro"/>
</dbReference>
<dbReference type="PATRIC" id="fig|1359168.3.peg.585"/>
<evidence type="ECO:0000256" key="4">
    <source>
        <dbReference type="RuleBase" id="RU003910"/>
    </source>
</evidence>
<dbReference type="Gene3D" id="4.10.640.10">
    <property type="entry name" value="Ribosomal protein S18"/>
    <property type="match status" value="1"/>
</dbReference>
<dbReference type="OrthoDB" id="9812008at2"/>
<dbReference type="NCBIfam" id="TIGR00165">
    <property type="entry name" value="S18"/>
    <property type="match status" value="1"/>
</dbReference>
<evidence type="ECO:0000256" key="1">
    <source>
        <dbReference type="ARBA" id="ARBA00005589"/>
    </source>
</evidence>
<dbReference type="EMBL" id="LANP01000023">
    <property type="protein sequence ID" value="KJV55384.1"/>
    <property type="molecule type" value="Genomic_DNA"/>
</dbReference>